<dbReference type="PANTHER" id="PTHR10783:SF103">
    <property type="entry name" value="SOLUTE CARRIER FAMILY 53 MEMBER 1"/>
    <property type="match status" value="1"/>
</dbReference>
<keyword evidence="9" id="KW-1185">Reference proteome</keyword>
<dbReference type="GO" id="GO:0005794">
    <property type="term" value="C:Golgi apparatus"/>
    <property type="evidence" value="ECO:0007669"/>
    <property type="project" value="TreeGrafter"/>
</dbReference>
<gene>
    <name evidence="8" type="ORF">AFUS01_LOCUS43256</name>
</gene>
<evidence type="ECO:0000256" key="1">
    <source>
        <dbReference type="ARBA" id="ARBA00004141"/>
    </source>
</evidence>
<evidence type="ECO:0000259" key="7">
    <source>
        <dbReference type="PROSITE" id="PS51380"/>
    </source>
</evidence>
<evidence type="ECO:0000256" key="3">
    <source>
        <dbReference type="ARBA" id="ARBA00022989"/>
    </source>
</evidence>
<name>A0A8J2LDI8_9HEXA</name>
<evidence type="ECO:0000256" key="2">
    <source>
        <dbReference type="ARBA" id="ARBA00022692"/>
    </source>
</evidence>
<keyword evidence="2 6" id="KW-0812">Transmembrane</keyword>
<keyword evidence="3 6" id="KW-1133">Transmembrane helix</keyword>
<reference evidence="8" key="1">
    <citation type="submission" date="2021-06" db="EMBL/GenBank/DDBJ databases">
        <authorList>
            <person name="Hodson N. C."/>
            <person name="Mongue J. A."/>
            <person name="Jaron S. K."/>
        </authorList>
    </citation>
    <scope>NUCLEOTIDE SEQUENCE</scope>
</reference>
<evidence type="ECO:0000313" key="9">
    <source>
        <dbReference type="Proteomes" id="UP000708208"/>
    </source>
</evidence>
<dbReference type="Pfam" id="PF03124">
    <property type="entry name" value="EXS"/>
    <property type="match status" value="1"/>
</dbReference>
<dbReference type="OrthoDB" id="9970435at2759"/>
<dbReference type="GO" id="GO:0005886">
    <property type="term" value="C:plasma membrane"/>
    <property type="evidence" value="ECO:0007669"/>
    <property type="project" value="TreeGrafter"/>
</dbReference>
<dbReference type="EMBL" id="CAJVCH010569973">
    <property type="protein sequence ID" value="CAG7833657.1"/>
    <property type="molecule type" value="Genomic_DNA"/>
</dbReference>
<dbReference type="GO" id="GO:0006817">
    <property type="term" value="P:phosphate ion transport"/>
    <property type="evidence" value="ECO:0007669"/>
    <property type="project" value="TreeGrafter"/>
</dbReference>
<dbReference type="PROSITE" id="PS51380">
    <property type="entry name" value="EXS"/>
    <property type="match status" value="1"/>
</dbReference>
<keyword evidence="4 6" id="KW-0472">Membrane</keyword>
<comment type="subcellular location">
    <subcellularLocation>
        <location evidence="1">Membrane</location>
        <topology evidence="1">Multi-pass membrane protein</topology>
    </subcellularLocation>
</comment>
<dbReference type="PANTHER" id="PTHR10783">
    <property type="entry name" value="XENOTROPIC AND POLYTROPIC RETROVIRUS RECEPTOR 1-RELATED"/>
    <property type="match status" value="1"/>
</dbReference>
<dbReference type="Proteomes" id="UP000708208">
    <property type="component" value="Unassembled WGS sequence"/>
</dbReference>
<comment type="caution">
    <text evidence="8">The sequence shown here is derived from an EMBL/GenBank/DDBJ whole genome shotgun (WGS) entry which is preliminary data.</text>
</comment>
<dbReference type="GO" id="GO:0000822">
    <property type="term" value="F:inositol hexakisphosphate binding"/>
    <property type="evidence" value="ECO:0007669"/>
    <property type="project" value="TreeGrafter"/>
</dbReference>
<organism evidence="8 9">
    <name type="scientific">Allacma fusca</name>
    <dbReference type="NCBI Taxonomy" id="39272"/>
    <lineage>
        <taxon>Eukaryota</taxon>
        <taxon>Metazoa</taxon>
        <taxon>Ecdysozoa</taxon>
        <taxon>Arthropoda</taxon>
        <taxon>Hexapoda</taxon>
        <taxon>Collembola</taxon>
        <taxon>Symphypleona</taxon>
        <taxon>Sminthuridae</taxon>
        <taxon>Allacma</taxon>
    </lineage>
</organism>
<feature type="transmembrane region" description="Helical" evidence="6">
    <location>
        <begin position="25"/>
        <end position="48"/>
    </location>
</feature>
<feature type="compositionally biased region" description="Basic and acidic residues" evidence="5">
    <location>
        <begin position="160"/>
        <end position="170"/>
    </location>
</feature>
<dbReference type="InterPro" id="IPR004342">
    <property type="entry name" value="EXS_C"/>
</dbReference>
<dbReference type="GO" id="GO:0016036">
    <property type="term" value="P:cellular response to phosphate starvation"/>
    <property type="evidence" value="ECO:0007669"/>
    <property type="project" value="TreeGrafter"/>
</dbReference>
<evidence type="ECO:0000256" key="4">
    <source>
        <dbReference type="ARBA" id="ARBA00023136"/>
    </source>
</evidence>
<feature type="domain" description="EXS" evidence="7">
    <location>
        <begin position="1"/>
        <end position="109"/>
    </location>
</feature>
<dbReference type="AlphaFoldDB" id="A0A8J2LDI8"/>
<protein>
    <recommendedName>
        <fullName evidence="7">EXS domain-containing protein</fullName>
    </recommendedName>
</protein>
<feature type="region of interest" description="Disordered" evidence="5">
    <location>
        <begin position="160"/>
        <end position="179"/>
    </location>
</feature>
<evidence type="ECO:0000313" key="8">
    <source>
        <dbReference type="EMBL" id="CAG7833657.1"/>
    </source>
</evidence>
<evidence type="ECO:0000256" key="6">
    <source>
        <dbReference type="SAM" id="Phobius"/>
    </source>
</evidence>
<accession>A0A8J2LDI8</accession>
<evidence type="ECO:0000256" key="5">
    <source>
        <dbReference type="SAM" id="MobiDB-lite"/>
    </source>
</evidence>
<proteinExistence type="predicted"/>
<sequence length="213" mass="24367">MDWGLGDRRAKNPFLRGDLLFPSYWYYYVAVIADFILRFVWAISLSLTEMGFVDSDIMLTITTPAEIFRRFMWNLFRLEHEQINNNNAQRLNRLQMIGSDTSIQATDEQRMKELLKMMDLEDGVTKHRASINLVASSSRLSVSASVKTIDRSKTELFTRVSSQHDNKTEGSEVSSNDNAGESFKMDFGLEEAVIVIATCVSAVLFRTRLQMVD</sequence>